<comment type="caution">
    <text evidence="2">The sequence shown here is derived from an EMBL/GenBank/DDBJ whole genome shotgun (WGS) entry which is preliminary data.</text>
</comment>
<feature type="signal peptide" evidence="1">
    <location>
        <begin position="1"/>
        <end position="22"/>
    </location>
</feature>
<organism evidence="2 3">
    <name type="scientific">Neoroseomonas terrae</name>
    <dbReference type="NCBI Taxonomy" id="424799"/>
    <lineage>
        <taxon>Bacteria</taxon>
        <taxon>Pseudomonadati</taxon>
        <taxon>Pseudomonadota</taxon>
        <taxon>Alphaproteobacteria</taxon>
        <taxon>Acetobacterales</taxon>
        <taxon>Acetobacteraceae</taxon>
        <taxon>Neoroseomonas</taxon>
    </lineage>
</organism>
<dbReference type="InterPro" id="IPR010607">
    <property type="entry name" value="DUF1194"/>
</dbReference>
<dbReference type="InterPro" id="IPR036465">
    <property type="entry name" value="vWFA_dom_sf"/>
</dbReference>
<dbReference type="Gene3D" id="3.40.50.410">
    <property type="entry name" value="von Willebrand factor, type A domain"/>
    <property type="match status" value="1"/>
</dbReference>
<dbReference type="SUPFAM" id="SSF53300">
    <property type="entry name" value="vWA-like"/>
    <property type="match status" value="1"/>
</dbReference>
<evidence type="ECO:0000313" key="3">
    <source>
        <dbReference type="Proteomes" id="UP000698752"/>
    </source>
</evidence>
<evidence type="ECO:0000256" key="1">
    <source>
        <dbReference type="SAM" id="SignalP"/>
    </source>
</evidence>
<keyword evidence="1" id="KW-0732">Signal</keyword>
<accession>A0ABS5EHG3</accession>
<sequence length="246" mass="25424">MLRRSFVATALAGASSSRPAVARSAGGAVDLLLALAMDVSGSLSDERLTLQRSGHARAVASDAFLDAVASGFHGRVALAAIEWTDRERQSLVVPWSVVETGADARQFATALLRASRPIPGYTSISGGIDFAVALLDRAPYAAMRRVIDVSGNGPNNDGRLASEARDDAVAAGATVNGLPMLDVVSDLAGYFAQNVIGGPGAFMVVAQDAGSFERAILRKLVLEVAHVPGEGPRDPIFAGSPMRPGS</sequence>
<name>A0ABS5EHG3_9PROT</name>
<dbReference type="CDD" id="cd00198">
    <property type="entry name" value="vWFA"/>
    <property type="match status" value="1"/>
</dbReference>
<feature type="chain" id="PRO_5046739090" evidence="1">
    <location>
        <begin position="23"/>
        <end position="246"/>
    </location>
</feature>
<gene>
    <name evidence="2" type="ORF">GXW78_12430</name>
</gene>
<protein>
    <submittedName>
        <fullName evidence="2">DUF1194 domain-containing protein</fullName>
    </submittedName>
</protein>
<dbReference type="Proteomes" id="UP000698752">
    <property type="component" value="Unassembled WGS sequence"/>
</dbReference>
<dbReference type="Pfam" id="PF06707">
    <property type="entry name" value="DUF1194"/>
    <property type="match status" value="1"/>
</dbReference>
<dbReference type="EMBL" id="JAAEDI010000012">
    <property type="protein sequence ID" value="MBR0650474.1"/>
    <property type="molecule type" value="Genomic_DNA"/>
</dbReference>
<evidence type="ECO:0000313" key="2">
    <source>
        <dbReference type="EMBL" id="MBR0650474.1"/>
    </source>
</evidence>
<proteinExistence type="predicted"/>
<keyword evidence="3" id="KW-1185">Reference proteome</keyword>
<reference evidence="3" key="1">
    <citation type="journal article" date="2021" name="Syst. Appl. Microbiol.">
        <title>Roseomonas hellenica sp. nov., isolated from roots of wild-growing Alkanna tinctoria.</title>
        <authorList>
            <person name="Rat A."/>
            <person name="Naranjo H.D."/>
            <person name="Lebbe L."/>
            <person name="Cnockaert M."/>
            <person name="Krigas N."/>
            <person name="Grigoriadou K."/>
            <person name="Maloupa E."/>
            <person name="Willems A."/>
        </authorList>
    </citation>
    <scope>NUCLEOTIDE SEQUENCE [LARGE SCALE GENOMIC DNA]</scope>
    <source>
        <strain evidence="3">LMG 31159</strain>
    </source>
</reference>